<name>A0A1F7Y175_9BACT</name>
<organism evidence="1 2">
    <name type="scientific">Candidatus Woesebacteria bacterium RIFCSPHIGHO2_01_FULL_38_9</name>
    <dbReference type="NCBI Taxonomy" id="1802492"/>
    <lineage>
        <taxon>Bacteria</taxon>
        <taxon>Candidatus Woeseibacteriota</taxon>
    </lineage>
</organism>
<protein>
    <recommendedName>
        <fullName evidence="3">DNA polymerase III subunit delta</fullName>
    </recommendedName>
</protein>
<dbReference type="Gene3D" id="3.40.50.300">
    <property type="entry name" value="P-loop containing nucleotide triphosphate hydrolases"/>
    <property type="match status" value="1"/>
</dbReference>
<accession>A0A1F7Y175</accession>
<evidence type="ECO:0000313" key="2">
    <source>
        <dbReference type="Proteomes" id="UP000178419"/>
    </source>
</evidence>
<sequence length="211" mass="24057">MHAYLFVGQDLDLVELKAKEFGGKLGKSNYSFSLTKIDEVRELARFVKFSFEEPTCIYLKGLGEATEEALNAFLKNLEEPQKNLYYILIATSENNLIPTIVSRCQIVRVAGRKSLTNDQNLMNFLELSLGKKFSFVDSIKKREEAIDFLQNLTVILHSYLVEGKGDFKEVCSNLSLASYTHLALQRNGNIALHLTNFTINLKNFEFTRDQI</sequence>
<gene>
    <name evidence="1" type="ORF">A2714_01915</name>
</gene>
<proteinExistence type="predicted"/>
<dbReference type="AlphaFoldDB" id="A0A1F7Y175"/>
<dbReference type="EMBL" id="MGGE01000027">
    <property type="protein sequence ID" value="OGM21067.1"/>
    <property type="molecule type" value="Genomic_DNA"/>
</dbReference>
<comment type="caution">
    <text evidence="1">The sequence shown here is derived from an EMBL/GenBank/DDBJ whole genome shotgun (WGS) entry which is preliminary data.</text>
</comment>
<dbReference type="InterPro" id="IPR027417">
    <property type="entry name" value="P-loop_NTPase"/>
</dbReference>
<dbReference type="Proteomes" id="UP000178419">
    <property type="component" value="Unassembled WGS sequence"/>
</dbReference>
<reference evidence="1 2" key="1">
    <citation type="journal article" date="2016" name="Nat. Commun.">
        <title>Thousands of microbial genomes shed light on interconnected biogeochemical processes in an aquifer system.</title>
        <authorList>
            <person name="Anantharaman K."/>
            <person name="Brown C.T."/>
            <person name="Hug L.A."/>
            <person name="Sharon I."/>
            <person name="Castelle C.J."/>
            <person name="Probst A.J."/>
            <person name="Thomas B.C."/>
            <person name="Singh A."/>
            <person name="Wilkins M.J."/>
            <person name="Karaoz U."/>
            <person name="Brodie E.L."/>
            <person name="Williams K.H."/>
            <person name="Hubbard S.S."/>
            <person name="Banfield J.F."/>
        </authorList>
    </citation>
    <scope>NUCLEOTIDE SEQUENCE [LARGE SCALE GENOMIC DNA]</scope>
</reference>
<dbReference type="SUPFAM" id="SSF52540">
    <property type="entry name" value="P-loop containing nucleoside triphosphate hydrolases"/>
    <property type="match status" value="1"/>
</dbReference>
<dbReference type="Pfam" id="PF13177">
    <property type="entry name" value="DNA_pol3_delta2"/>
    <property type="match status" value="1"/>
</dbReference>
<evidence type="ECO:0000313" key="1">
    <source>
        <dbReference type="EMBL" id="OGM21067.1"/>
    </source>
</evidence>
<evidence type="ECO:0008006" key="3">
    <source>
        <dbReference type="Google" id="ProtNLM"/>
    </source>
</evidence>